<protein>
    <submittedName>
        <fullName evidence="1">Uncharacterized protein</fullName>
    </submittedName>
</protein>
<proteinExistence type="predicted"/>
<keyword evidence="2" id="KW-1185">Reference proteome</keyword>
<gene>
    <name evidence="1" type="ORF">Vafri_8789</name>
</gene>
<name>A0A8J4B323_9CHLO</name>
<dbReference type="Proteomes" id="UP000747399">
    <property type="component" value="Unassembled WGS sequence"/>
</dbReference>
<organism evidence="1 2">
    <name type="scientific">Volvox africanus</name>
    <dbReference type="NCBI Taxonomy" id="51714"/>
    <lineage>
        <taxon>Eukaryota</taxon>
        <taxon>Viridiplantae</taxon>
        <taxon>Chlorophyta</taxon>
        <taxon>core chlorophytes</taxon>
        <taxon>Chlorophyceae</taxon>
        <taxon>CS clade</taxon>
        <taxon>Chlamydomonadales</taxon>
        <taxon>Volvocaceae</taxon>
        <taxon>Volvox</taxon>
    </lineage>
</organism>
<evidence type="ECO:0000313" key="1">
    <source>
        <dbReference type="EMBL" id="GIL53103.1"/>
    </source>
</evidence>
<sequence length="140" mass="15304">MATRSAVTICKAPSTSLHPRSLPRLHRHSHDRRLILLVVSRFSNRSGLQTSLYPYRHCPALPLIRLGPQTATDALAESSASAATTAFVIVSDTAASTAPRRRDVDLHRGVHTQHLITCFLTPQHRVPSLLAAPLLRALPP</sequence>
<dbReference type="AlphaFoldDB" id="A0A8J4B323"/>
<comment type="caution">
    <text evidence="1">The sequence shown here is derived from an EMBL/GenBank/DDBJ whole genome shotgun (WGS) entry which is preliminary data.</text>
</comment>
<dbReference type="EMBL" id="BNCO01000014">
    <property type="protein sequence ID" value="GIL53103.1"/>
    <property type="molecule type" value="Genomic_DNA"/>
</dbReference>
<accession>A0A8J4B323</accession>
<evidence type="ECO:0000313" key="2">
    <source>
        <dbReference type="Proteomes" id="UP000747399"/>
    </source>
</evidence>
<reference evidence="1" key="1">
    <citation type="journal article" date="2021" name="Proc. Natl. Acad. Sci. U.S.A.">
        <title>Three genomes in the algal genus Volvox reveal the fate of a haploid sex-determining region after a transition to homothallism.</title>
        <authorList>
            <person name="Yamamoto K."/>
            <person name="Hamaji T."/>
            <person name="Kawai-Toyooka H."/>
            <person name="Matsuzaki R."/>
            <person name="Takahashi F."/>
            <person name="Nishimura Y."/>
            <person name="Kawachi M."/>
            <person name="Noguchi H."/>
            <person name="Minakuchi Y."/>
            <person name="Umen J.G."/>
            <person name="Toyoda A."/>
            <person name="Nozaki H."/>
        </authorList>
    </citation>
    <scope>NUCLEOTIDE SEQUENCE</scope>
    <source>
        <strain evidence="1">NIES-3780</strain>
    </source>
</reference>